<evidence type="ECO:0000256" key="3">
    <source>
        <dbReference type="ARBA" id="ARBA00022679"/>
    </source>
</evidence>
<feature type="transmembrane region" description="Helical" evidence="12">
    <location>
        <begin position="141"/>
        <end position="162"/>
    </location>
</feature>
<dbReference type="WBParaSite" id="ASIM_0001645501-mRNA-1">
    <property type="protein sequence ID" value="ASIM_0001645501-mRNA-1"/>
    <property type="gene ID" value="ASIM_0001645501"/>
</dbReference>
<evidence type="ECO:0000256" key="10">
    <source>
        <dbReference type="ARBA" id="ARBA00039001"/>
    </source>
</evidence>
<keyword evidence="2" id="KW-0444">Lipid biosynthesis</keyword>
<dbReference type="GO" id="GO:0032049">
    <property type="term" value="P:cardiolipin biosynthetic process"/>
    <property type="evidence" value="ECO:0007669"/>
    <property type="project" value="TreeGrafter"/>
</dbReference>
<dbReference type="GO" id="GO:0043337">
    <property type="term" value="F:cardiolipin synthase (CMP-forming)"/>
    <property type="evidence" value="ECO:0007669"/>
    <property type="project" value="UniProtKB-EC"/>
</dbReference>
<dbReference type="AlphaFoldDB" id="A0A0M3K664"/>
<dbReference type="InterPro" id="IPR050324">
    <property type="entry name" value="CDP-alcohol_PTase-I"/>
</dbReference>
<keyword evidence="5 12" id="KW-1133">Transmembrane helix</keyword>
<feature type="transmembrane region" description="Helical" evidence="12">
    <location>
        <begin position="6"/>
        <end position="28"/>
    </location>
</feature>
<evidence type="ECO:0000256" key="9">
    <source>
        <dbReference type="ARBA" id="ARBA00023264"/>
    </source>
</evidence>
<dbReference type="PANTHER" id="PTHR14269">
    <property type="entry name" value="CDP-DIACYLGLYCEROL--GLYCEROL-3-PHOSPHATE 3-PHOSPHATIDYLTRANSFERASE-RELATED"/>
    <property type="match status" value="1"/>
</dbReference>
<feature type="transmembrane region" description="Helical" evidence="12">
    <location>
        <begin position="49"/>
        <end position="73"/>
    </location>
</feature>
<evidence type="ECO:0000256" key="6">
    <source>
        <dbReference type="ARBA" id="ARBA00023098"/>
    </source>
</evidence>
<evidence type="ECO:0000256" key="7">
    <source>
        <dbReference type="ARBA" id="ARBA00023136"/>
    </source>
</evidence>
<dbReference type="InterPro" id="IPR043130">
    <property type="entry name" value="CDP-OH_PTrfase_TM_dom"/>
</dbReference>
<evidence type="ECO:0000256" key="12">
    <source>
        <dbReference type="SAM" id="Phobius"/>
    </source>
</evidence>
<accession>A0A0M3K664</accession>
<keyword evidence="6" id="KW-0443">Lipid metabolism</keyword>
<keyword evidence="8" id="KW-0594">Phospholipid biosynthesis</keyword>
<evidence type="ECO:0000256" key="4">
    <source>
        <dbReference type="ARBA" id="ARBA00022692"/>
    </source>
</evidence>
<keyword evidence="4 12" id="KW-0812">Transmembrane</keyword>
<evidence type="ECO:0000256" key="8">
    <source>
        <dbReference type="ARBA" id="ARBA00023209"/>
    </source>
</evidence>
<keyword evidence="3" id="KW-0808">Transferase</keyword>
<comment type="catalytic activity">
    <reaction evidence="11">
        <text>a CDP-1,2-diacyl-sn-glycerol + a 1,2-diacyl-sn-glycero-3-phospho-(1'-sn-glycerol) = a cardiolipin + CMP + H(+)</text>
        <dbReference type="Rhea" id="RHEA:32931"/>
        <dbReference type="ChEBI" id="CHEBI:15378"/>
        <dbReference type="ChEBI" id="CHEBI:58332"/>
        <dbReference type="ChEBI" id="CHEBI:60377"/>
        <dbReference type="ChEBI" id="CHEBI:62237"/>
        <dbReference type="ChEBI" id="CHEBI:64716"/>
        <dbReference type="EC" id="2.7.8.41"/>
    </reaction>
</comment>
<sequence>LVVEEYFTVGLYLLSIAGITDLLDGLIARHIKGQSSLLGSVLDPVADKLLVSTLFITLTYVNLIPLLLTIIVISRDICLITGGFVKRYRLLVPPITLKRYFDPSVSPVKVAPTMVSKVNTALQLSLVACSLASPVFGFVGYPYLTALWSVLFEYGMLFWLLLSKCCADWQRFAVKRPFTFYIHRNTLPIRFCHAYHLKIFDYTEKILHDFSLSFS</sequence>
<dbReference type="GO" id="GO:0005739">
    <property type="term" value="C:mitochondrion"/>
    <property type="evidence" value="ECO:0007669"/>
    <property type="project" value="TreeGrafter"/>
</dbReference>
<comment type="subcellular location">
    <subcellularLocation>
        <location evidence="1">Membrane</location>
        <topology evidence="1">Multi-pass membrane protein</topology>
    </subcellularLocation>
</comment>
<dbReference type="EC" id="2.7.8.41" evidence="10"/>
<evidence type="ECO:0000256" key="11">
    <source>
        <dbReference type="ARBA" id="ARBA00047433"/>
    </source>
</evidence>
<dbReference type="Gene3D" id="1.20.120.1760">
    <property type="match status" value="1"/>
</dbReference>
<keyword evidence="7 12" id="KW-0472">Membrane</keyword>
<evidence type="ECO:0000256" key="5">
    <source>
        <dbReference type="ARBA" id="ARBA00022989"/>
    </source>
</evidence>
<reference evidence="13" key="1">
    <citation type="submission" date="2017-02" db="UniProtKB">
        <authorList>
            <consortium name="WormBaseParasite"/>
        </authorList>
    </citation>
    <scope>IDENTIFICATION</scope>
</reference>
<dbReference type="PANTHER" id="PTHR14269:SF60">
    <property type="entry name" value="CARDIOLIPIN SYNTHASE (CMP-FORMING)"/>
    <property type="match status" value="1"/>
</dbReference>
<dbReference type="InterPro" id="IPR000462">
    <property type="entry name" value="CDP-OH_P_trans"/>
</dbReference>
<protein>
    <recommendedName>
        <fullName evidence="10">cardiolipin synthase (CMP-forming)</fullName>
        <ecNumber evidence="10">2.7.8.41</ecNumber>
    </recommendedName>
</protein>
<organism evidence="13">
    <name type="scientific">Anisakis simplex</name>
    <name type="common">Herring worm</name>
    <dbReference type="NCBI Taxonomy" id="6269"/>
    <lineage>
        <taxon>Eukaryota</taxon>
        <taxon>Metazoa</taxon>
        <taxon>Ecdysozoa</taxon>
        <taxon>Nematoda</taxon>
        <taxon>Chromadorea</taxon>
        <taxon>Rhabditida</taxon>
        <taxon>Spirurina</taxon>
        <taxon>Ascaridomorpha</taxon>
        <taxon>Ascaridoidea</taxon>
        <taxon>Anisakidae</taxon>
        <taxon>Anisakis</taxon>
        <taxon>Anisakis simplex complex</taxon>
    </lineage>
</organism>
<evidence type="ECO:0000256" key="2">
    <source>
        <dbReference type="ARBA" id="ARBA00022516"/>
    </source>
</evidence>
<dbReference type="GO" id="GO:0016020">
    <property type="term" value="C:membrane"/>
    <property type="evidence" value="ECO:0007669"/>
    <property type="project" value="UniProtKB-SubCell"/>
</dbReference>
<keyword evidence="9" id="KW-1208">Phospholipid metabolism</keyword>
<evidence type="ECO:0000313" key="13">
    <source>
        <dbReference type="WBParaSite" id="ASIM_0001645501-mRNA-1"/>
    </source>
</evidence>
<name>A0A0M3K664_ANISI</name>
<evidence type="ECO:0000256" key="1">
    <source>
        <dbReference type="ARBA" id="ARBA00004141"/>
    </source>
</evidence>
<dbReference type="Pfam" id="PF01066">
    <property type="entry name" value="CDP-OH_P_transf"/>
    <property type="match status" value="1"/>
</dbReference>
<proteinExistence type="predicted"/>